<comment type="caution">
    <text evidence="1">The sequence shown here is derived from an EMBL/GenBank/DDBJ whole genome shotgun (WGS) entry which is preliminary data.</text>
</comment>
<dbReference type="AlphaFoldDB" id="A0A9D4ETX7"/>
<reference evidence="1" key="2">
    <citation type="submission" date="2020-11" db="EMBL/GenBank/DDBJ databases">
        <authorList>
            <person name="McCartney M.A."/>
            <person name="Auch B."/>
            <person name="Kono T."/>
            <person name="Mallez S."/>
            <person name="Becker A."/>
            <person name="Gohl D.M."/>
            <person name="Silverstein K.A.T."/>
            <person name="Koren S."/>
            <person name="Bechman K.B."/>
            <person name="Herman A."/>
            <person name="Abrahante J.E."/>
            <person name="Garbe J."/>
        </authorList>
    </citation>
    <scope>NUCLEOTIDE SEQUENCE</scope>
    <source>
        <strain evidence="1">Duluth1</strain>
        <tissue evidence="1">Whole animal</tissue>
    </source>
</reference>
<evidence type="ECO:0000313" key="1">
    <source>
        <dbReference type="EMBL" id="KAH3784406.1"/>
    </source>
</evidence>
<keyword evidence="2" id="KW-1185">Reference proteome</keyword>
<evidence type="ECO:0000313" key="2">
    <source>
        <dbReference type="Proteomes" id="UP000828390"/>
    </source>
</evidence>
<dbReference type="Proteomes" id="UP000828390">
    <property type="component" value="Unassembled WGS sequence"/>
</dbReference>
<reference evidence="1" key="1">
    <citation type="journal article" date="2019" name="bioRxiv">
        <title>The Genome of the Zebra Mussel, Dreissena polymorpha: A Resource for Invasive Species Research.</title>
        <authorList>
            <person name="McCartney M.A."/>
            <person name="Auch B."/>
            <person name="Kono T."/>
            <person name="Mallez S."/>
            <person name="Zhang Y."/>
            <person name="Obille A."/>
            <person name="Becker A."/>
            <person name="Abrahante J.E."/>
            <person name="Garbe J."/>
            <person name="Badalamenti J.P."/>
            <person name="Herman A."/>
            <person name="Mangelson H."/>
            <person name="Liachko I."/>
            <person name="Sullivan S."/>
            <person name="Sone E.D."/>
            <person name="Koren S."/>
            <person name="Silverstein K.A.T."/>
            <person name="Beckman K.B."/>
            <person name="Gohl D.M."/>
        </authorList>
    </citation>
    <scope>NUCLEOTIDE SEQUENCE</scope>
    <source>
        <strain evidence="1">Duluth1</strain>
        <tissue evidence="1">Whole animal</tissue>
    </source>
</reference>
<name>A0A9D4ETX7_DREPO</name>
<sequence>MYLHPNCLGESDCGWNSCLVSYRNIIQARHWTCPNLPPVEVKVVVDETVVK</sequence>
<proteinExistence type="predicted"/>
<organism evidence="1 2">
    <name type="scientific">Dreissena polymorpha</name>
    <name type="common">Zebra mussel</name>
    <name type="synonym">Mytilus polymorpha</name>
    <dbReference type="NCBI Taxonomy" id="45954"/>
    <lineage>
        <taxon>Eukaryota</taxon>
        <taxon>Metazoa</taxon>
        <taxon>Spiralia</taxon>
        <taxon>Lophotrochozoa</taxon>
        <taxon>Mollusca</taxon>
        <taxon>Bivalvia</taxon>
        <taxon>Autobranchia</taxon>
        <taxon>Heteroconchia</taxon>
        <taxon>Euheterodonta</taxon>
        <taxon>Imparidentia</taxon>
        <taxon>Neoheterodontei</taxon>
        <taxon>Myida</taxon>
        <taxon>Dreissenoidea</taxon>
        <taxon>Dreissenidae</taxon>
        <taxon>Dreissena</taxon>
    </lineage>
</organism>
<dbReference type="EMBL" id="JAIWYP010000008">
    <property type="protein sequence ID" value="KAH3784406.1"/>
    <property type="molecule type" value="Genomic_DNA"/>
</dbReference>
<protein>
    <submittedName>
        <fullName evidence="1">Uncharacterized protein</fullName>
    </submittedName>
</protein>
<accession>A0A9D4ETX7</accession>
<gene>
    <name evidence="1" type="ORF">DPMN_162361</name>
</gene>